<evidence type="ECO:0000256" key="4">
    <source>
        <dbReference type="SAM" id="Coils"/>
    </source>
</evidence>
<dbReference type="SUPFAM" id="SSF47323">
    <property type="entry name" value="Anticodon-binding domain of a subclass of class I aminoacyl-tRNA synthetases"/>
    <property type="match status" value="1"/>
</dbReference>
<dbReference type="Gene3D" id="1.20.120.640">
    <property type="entry name" value="Anticodon-binding domain of a subclass of class I aminoacyl-tRNA synthetases"/>
    <property type="match status" value="1"/>
</dbReference>
<evidence type="ECO:0000313" key="5">
    <source>
        <dbReference type="EMBL" id="MBC6467027.1"/>
    </source>
</evidence>
<keyword evidence="2" id="KW-0547">Nucleotide-binding</keyword>
<evidence type="ECO:0008006" key="7">
    <source>
        <dbReference type="Google" id="ProtNLM"/>
    </source>
</evidence>
<keyword evidence="4" id="KW-0175">Coiled coil</keyword>
<reference evidence="5 6" key="1">
    <citation type="submission" date="2020-06" db="EMBL/GenBank/DDBJ databases">
        <title>Actinomadura xiongansis sp. nov., isolated from soil of Baiyangdian.</title>
        <authorList>
            <person name="Zhang X."/>
        </authorList>
    </citation>
    <scope>NUCLEOTIDE SEQUENCE [LARGE SCALE GENOMIC DNA]</scope>
    <source>
        <strain evidence="5 6">HBUM206468</strain>
    </source>
</reference>
<evidence type="ECO:0000256" key="3">
    <source>
        <dbReference type="ARBA" id="ARBA00022840"/>
    </source>
</evidence>
<keyword evidence="1" id="KW-0436">Ligase</keyword>
<gene>
    <name evidence="5" type="ORF">HKK74_16175</name>
</gene>
<keyword evidence="3" id="KW-0067">ATP-binding</keyword>
<protein>
    <recommendedName>
        <fullName evidence="7">Cysteinyl-tRNA synthetase</fullName>
    </recommendedName>
</protein>
<name>A0ABR7LQA4_9ACTN</name>
<organism evidence="5 6">
    <name type="scientific">Actinomadura alba</name>
    <dbReference type="NCBI Taxonomy" id="406431"/>
    <lineage>
        <taxon>Bacteria</taxon>
        <taxon>Bacillati</taxon>
        <taxon>Actinomycetota</taxon>
        <taxon>Actinomycetes</taxon>
        <taxon>Streptosporangiales</taxon>
        <taxon>Thermomonosporaceae</taxon>
        <taxon>Actinomadura</taxon>
    </lineage>
</organism>
<evidence type="ECO:0000256" key="2">
    <source>
        <dbReference type="ARBA" id="ARBA00022741"/>
    </source>
</evidence>
<accession>A0ABR7LQA4</accession>
<dbReference type="InterPro" id="IPR009080">
    <property type="entry name" value="tRNAsynth_Ia_anticodon-bd"/>
</dbReference>
<proteinExistence type="predicted"/>
<keyword evidence="6" id="KW-1185">Reference proteome</keyword>
<evidence type="ECO:0000256" key="1">
    <source>
        <dbReference type="ARBA" id="ARBA00022598"/>
    </source>
</evidence>
<feature type="coiled-coil region" evidence="4">
    <location>
        <begin position="125"/>
        <end position="152"/>
    </location>
</feature>
<dbReference type="EMBL" id="JABVEC010000011">
    <property type="protein sequence ID" value="MBC6467027.1"/>
    <property type="molecule type" value="Genomic_DNA"/>
</dbReference>
<dbReference type="RefSeq" id="WP_187244047.1">
    <property type="nucleotide sequence ID" value="NZ_BAAAOK010000004.1"/>
</dbReference>
<comment type="caution">
    <text evidence="5">The sequence shown here is derived from an EMBL/GenBank/DDBJ whole genome shotgun (WGS) entry which is preliminary data.</text>
</comment>
<dbReference type="Proteomes" id="UP000805614">
    <property type="component" value="Unassembled WGS sequence"/>
</dbReference>
<sequence length="222" mass="24711">MLRLYDARTGQVEDLPRARFLRVHVSGGDLRSRILGDVIRRLAERHRRQILLTASDGRDLTALNIPPTDQDAPGDADLNVGRGPGRLVAVAPTSEEPSLTELAERGLDPLSVRLAMLERPYREPLELDSRQVETADRELRRLRESVAGWAEEPSKPVHGDYRAELIEALDSDLDTPKALEALRRLAAAEVPPGSKFETFAYADMVLALDLVRDVGRSRTPPR</sequence>
<evidence type="ECO:0000313" key="6">
    <source>
        <dbReference type="Proteomes" id="UP000805614"/>
    </source>
</evidence>